<evidence type="ECO:0000313" key="7">
    <source>
        <dbReference type="EMBL" id="KAJ9169575.1"/>
    </source>
</evidence>
<name>A0ABQ9LPV4_HEVBR</name>
<dbReference type="PROSITE" id="PS50600">
    <property type="entry name" value="ULP_PROTEASE"/>
    <property type="match status" value="1"/>
</dbReference>
<keyword evidence="3" id="KW-0378">Hydrolase</keyword>
<feature type="region of interest" description="Disordered" evidence="5">
    <location>
        <begin position="32"/>
        <end position="57"/>
    </location>
</feature>
<feature type="compositionally biased region" description="Basic and acidic residues" evidence="5">
    <location>
        <begin position="48"/>
        <end position="57"/>
    </location>
</feature>
<feature type="compositionally biased region" description="Polar residues" evidence="5">
    <location>
        <begin position="172"/>
        <end position="185"/>
    </location>
</feature>
<keyword evidence="4" id="KW-0788">Thiol protease</keyword>
<dbReference type="InterPro" id="IPR003653">
    <property type="entry name" value="Peptidase_C48_C"/>
</dbReference>
<comment type="similarity">
    <text evidence="1">Belongs to the peptidase C48 family.</text>
</comment>
<comment type="caution">
    <text evidence="7">The sequence shown here is derived from an EMBL/GenBank/DDBJ whole genome shotgun (WGS) entry which is preliminary data.</text>
</comment>
<evidence type="ECO:0000313" key="8">
    <source>
        <dbReference type="Proteomes" id="UP001174677"/>
    </source>
</evidence>
<dbReference type="PANTHER" id="PTHR46915">
    <property type="entry name" value="UBIQUITIN-LIKE PROTEASE 4-RELATED"/>
    <property type="match status" value="1"/>
</dbReference>
<protein>
    <recommendedName>
        <fullName evidence="6">Ubiquitin-like protease family profile domain-containing protein</fullName>
    </recommendedName>
</protein>
<evidence type="ECO:0000256" key="1">
    <source>
        <dbReference type="ARBA" id="ARBA00005234"/>
    </source>
</evidence>
<proteinExistence type="inferred from homology"/>
<feature type="compositionally biased region" description="Basic and acidic residues" evidence="5">
    <location>
        <begin position="208"/>
        <end position="223"/>
    </location>
</feature>
<evidence type="ECO:0000256" key="5">
    <source>
        <dbReference type="SAM" id="MobiDB-lite"/>
    </source>
</evidence>
<dbReference type="Proteomes" id="UP001174677">
    <property type="component" value="Chromosome 10"/>
</dbReference>
<reference evidence="7 8" key="1">
    <citation type="journal article" date="2023" name="Plant Biotechnol. J.">
        <title>Chromosome-level wild Hevea brasiliensis genome provides new tools for genomic-assisted breeding and valuable loci to elevate rubber yield.</title>
        <authorList>
            <person name="Cheng H."/>
            <person name="Song X."/>
            <person name="Hu Y."/>
            <person name="Wu T."/>
            <person name="Yang Q."/>
            <person name="An Z."/>
            <person name="Feng S."/>
            <person name="Deng Z."/>
            <person name="Wu W."/>
            <person name="Zeng X."/>
            <person name="Tu M."/>
            <person name="Wang X."/>
            <person name="Huang H."/>
        </authorList>
    </citation>
    <scope>NUCLEOTIDE SEQUENCE [LARGE SCALE GENOMIC DNA]</scope>
    <source>
        <strain evidence="7">MT/VB/25A 57/8</strain>
    </source>
</reference>
<feature type="domain" description="Ubiquitin-like protease family profile" evidence="6">
    <location>
        <begin position="303"/>
        <end position="496"/>
    </location>
</feature>
<keyword evidence="2" id="KW-0645">Protease</keyword>
<feature type="region of interest" description="Disordered" evidence="5">
    <location>
        <begin position="172"/>
        <end position="239"/>
    </location>
</feature>
<dbReference type="Gene3D" id="1.10.418.20">
    <property type="match status" value="1"/>
</dbReference>
<gene>
    <name evidence="7" type="ORF">P3X46_017751</name>
</gene>
<dbReference type="Gene3D" id="3.30.310.130">
    <property type="entry name" value="Ubiquitin-related"/>
    <property type="match status" value="1"/>
</dbReference>
<keyword evidence="8" id="KW-1185">Reference proteome</keyword>
<evidence type="ECO:0000256" key="3">
    <source>
        <dbReference type="ARBA" id="ARBA00022801"/>
    </source>
</evidence>
<feature type="compositionally biased region" description="Low complexity" evidence="5">
    <location>
        <begin position="224"/>
        <end position="238"/>
    </location>
</feature>
<dbReference type="PANTHER" id="PTHR46915:SF2">
    <property type="entry name" value="UBIQUITIN-LIKE PROTEASE 4"/>
    <property type="match status" value="1"/>
</dbReference>
<dbReference type="Pfam" id="PF02902">
    <property type="entry name" value="Peptidase_C48"/>
    <property type="match status" value="1"/>
</dbReference>
<organism evidence="7 8">
    <name type="scientific">Hevea brasiliensis</name>
    <name type="common">Para rubber tree</name>
    <name type="synonym">Siphonia brasiliensis</name>
    <dbReference type="NCBI Taxonomy" id="3981"/>
    <lineage>
        <taxon>Eukaryota</taxon>
        <taxon>Viridiplantae</taxon>
        <taxon>Streptophyta</taxon>
        <taxon>Embryophyta</taxon>
        <taxon>Tracheophyta</taxon>
        <taxon>Spermatophyta</taxon>
        <taxon>Magnoliopsida</taxon>
        <taxon>eudicotyledons</taxon>
        <taxon>Gunneridae</taxon>
        <taxon>Pentapetalae</taxon>
        <taxon>rosids</taxon>
        <taxon>fabids</taxon>
        <taxon>Malpighiales</taxon>
        <taxon>Euphorbiaceae</taxon>
        <taxon>Crotonoideae</taxon>
        <taxon>Micrandreae</taxon>
        <taxon>Hevea</taxon>
    </lineage>
</organism>
<sequence length="559" mass="64627">MEEENSKKRPLDLDWDVILDSKDDEQQQILIVKGPTQLPKPSPMSTDHSPREDCASMTDRELEDGIKRQKLNIANLSPILPDKGEKLRALLKTLEDEYQRRKLRRPEMDVDVFEKPAQLTSSDGFKQKNGSSEVHSQSEVAIIFSRKTKENTDCKIVKAFDDEELSTLSRCNSQKTRTDGALSQSWRKKGHSSSKKLPFQYDNSPSHNGDKHVTYNGDRKDRASSTSSFSHTGESFSSNFSKKKDTCQVLPSNGSGPRKGKTVVLVDEDETQLVETIEPENKHAECMKDAKIYYPSRDDQESVEICYSDINCLDPEGFLTSPIMNFYIRYLRLQISPTNKAICDYHFFNTFFYKKLKQAVSYKGSDKESFFVKFRRWWKGVNIFQKAYVFIPIHEDLHWSLVIICIPDKEDDLGPIILHLDSLGLHSSKSVFEDIRSYLREEWNYMKQEVSPPDLPIADRIWKHLPRRIDVKKIEVPQQKNDYDCGLFVLFFMERFIEEAPERLKKKDLAMFGKRWFRPEQASGLRVKIRKLLSDEFQKAYEGGQYLEFSPSSSGGASP</sequence>
<dbReference type="InterPro" id="IPR038765">
    <property type="entry name" value="Papain-like_cys_pep_sf"/>
</dbReference>
<accession>A0ABQ9LPV4</accession>
<evidence type="ECO:0000259" key="6">
    <source>
        <dbReference type="PROSITE" id="PS50600"/>
    </source>
</evidence>
<evidence type="ECO:0000256" key="2">
    <source>
        <dbReference type="ARBA" id="ARBA00022670"/>
    </source>
</evidence>
<evidence type="ECO:0000256" key="4">
    <source>
        <dbReference type="ARBA" id="ARBA00022807"/>
    </source>
</evidence>
<dbReference type="SUPFAM" id="SSF54001">
    <property type="entry name" value="Cysteine proteinases"/>
    <property type="match status" value="1"/>
</dbReference>
<dbReference type="EMBL" id="JARPOI010000010">
    <property type="protein sequence ID" value="KAJ9169575.1"/>
    <property type="molecule type" value="Genomic_DNA"/>
</dbReference>